<evidence type="ECO:0000256" key="2">
    <source>
        <dbReference type="ARBA" id="ARBA00009142"/>
    </source>
</evidence>
<feature type="transmembrane region" description="Helical" evidence="6">
    <location>
        <begin position="201"/>
        <end position="222"/>
    </location>
</feature>
<evidence type="ECO:0000256" key="6">
    <source>
        <dbReference type="RuleBase" id="RU363041"/>
    </source>
</evidence>
<evidence type="ECO:0000313" key="7">
    <source>
        <dbReference type="EMBL" id="GGK13552.1"/>
    </source>
</evidence>
<keyword evidence="4 6" id="KW-1133">Transmembrane helix</keyword>
<feature type="transmembrane region" description="Helical" evidence="6">
    <location>
        <begin position="107"/>
        <end position="123"/>
    </location>
</feature>
<reference evidence="8" key="1">
    <citation type="journal article" date="2019" name="Int. J. Syst. Evol. Microbiol.">
        <title>The Global Catalogue of Microorganisms (GCM) 10K type strain sequencing project: providing services to taxonomists for standard genome sequencing and annotation.</title>
        <authorList>
            <consortium name="The Broad Institute Genomics Platform"/>
            <consortium name="The Broad Institute Genome Sequencing Center for Infectious Disease"/>
            <person name="Wu L."/>
            <person name="Ma J."/>
        </authorList>
    </citation>
    <scope>NUCLEOTIDE SEQUENCE [LARGE SCALE GENOMIC DNA]</scope>
    <source>
        <strain evidence="8">CGMCC 1.8985</strain>
    </source>
</reference>
<evidence type="ECO:0000256" key="1">
    <source>
        <dbReference type="ARBA" id="ARBA00004141"/>
    </source>
</evidence>
<sequence>MDLLGSHFLVFVIIGLCAQLIDGALGMAYGLVSSSILLAMGMPPAAVSASVHTAEVFTTGVSGAAHGMLGNVDRRLMLRLALPGVVGGVIGATILSRLDGDAVKPWIHGYLFVLALLILLRAAGRRVPRGQVKRVGLLGFVSGLLDAIGGGGWGPMATSTLLAKGGEARTTIGSVSASEFVVTLAISTTFLLTIGLEHWQVILGLLVGGVIAAPLAALMVRYVRERAVLVAVGALVMAISSVQIYRALAG</sequence>
<evidence type="ECO:0000256" key="5">
    <source>
        <dbReference type="ARBA" id="ARBA00023136"/>
    </source>
</evidence>
<name>A0ABQ2ELC9_9GAMM</name>
<feature type="transmembrane region" description="Helical" evidence="6">
    <location>
        <begin position="76"/>
        <end position="95"/>
    </location>
</feature>
<dbReference type="PANTHER" id="PTHR43701">
    <property type="entry name" value="MEMBRANE TRANSPORTER PROTEIN MJ0441-RELATED"/>
    <property type="match status" value="1"/>
</dbReference>
<organism evidence="7 8">
    <name type="scientific">Luteimonas terricola</name>
    <dbReference type="NCBI Taxonomy" id="645597"/>
    <lineage>
        <taxon>Bacteria</taxon>
        <taxon>Pseudomonadati</taxon>
        <taxon>Pseudomonadota</taxon>
        <taxon>Gammaproteobacteria</taxon>
        <taxon>Lysobacterales</taxon>
        <taxon>Lysobacteraceae</taxon>
        <taxon>Luteimonas</taxon>
    </lineage>
</organism>
<protein>
    <recommendedName>
        <fullName evidence="6">Probable membrane transporter protein</fullName>
    </recommendedName>
</protein>
<keyword evidence="5 6" id="KW-0472">Membrane</keyword>
<proteinExistence type="inferred from homology"/>
<feature type="transmembrane region" description="Helical" evidence="6">
    <location>
        <begin position="135"/>
        <end position="154"/>
    </location>
</feature>
<dbReference type="EMBL" id="BMME01000001">
    <property type="protein sequence ID" value="GGK13552.1"/>
    <property type="molecule type" value="Genomic_DNA"/>
</dbReference>
<evidence type="ECO:0000256" key="4">
    <source>
        <dbReference type="ARBA" id="ARBA00022989"/>
    </source>
</evidence>
<dbReference type="InterPro" id="IPR002781">
    <property type="entry name" value="TM_pro_TauE-like"/>
</dbReference>
<comment type="subcellular location">
    <subcellularLocation>
        <location evidence="6">Cell membrane</location>
        <topology evidence="6">Multi-pass membrane protein</topology>
    </subcellularLocation>
    <subcellularLocation>
        <location evidence="1">Membrane</location>
        <topology evidence="1">Multi-pass membrane protein</topology>
    </subcellularLocation>
</comment>
<evidence type="ECO:0000256" key="3">
    <source>
        <dbReference type="ARBA" id="ARBA00022692"/>
    </source>
</evidence>
<dbReference type="Proteomes" id="UP000599009">
    <property type="component" value="Unassembled WGS sequence"/>
</dbReference>
<evidence type="ECO:0000313" key="8">
    <source>
        <dbReference type="Proteomes" id="UP000599009"/>
    </source>
</evidence>
<keyword evidence="6" id="KW-1003">Cell membrane</keyword>
<gene>
    <name evidence="7" type="ORF">GCM10011394_23550</name>
</gene>
<keyword evidence="8" id="KW-1185">Reference proteome</keyword>
<comment type="similarity">
    <text evidence="2 6">Belongs to the 4-toluene sulfonate uptake permease (TSUP) (TC 2.A.102) family.</text>
</comment>
<feature type="transmembrane region" description="Helical" evidence="6">
    <location>
        <begin position="174"/>
        <end position="194"/>
    </location>
</feature>
<dbReference type="Pfam" id="PF01925">
    <property type="entry name" value="TauE"/>
    <property type="match status" value="1"/>
</dbReference>
<dbReference type="InterPro" id="IPR051598">
    <property type="entry name" value="TSUP/Inactive_protease-like"/>
</dbReference>
<accession>A0ABQ2ELC9</accession>
<feature type="transmembrane region" description="Helical" evidence="6">
    <location>
        <begin position="6"/>
        <end position="32"/>
    </location>
</feature>
<dbReference type="PANTHER" id="PTHR43701:SF12">
    <property type="entry name" value="MEMBRANE TRANSPORTER PROTEIN YTNM-RELATED"/>
    <property type="match status" value="1"/>
</dbReference>
<feature type="transmembrane region" description="Helical" evidence="6">
    <location>
        <begin position="228"/>
        <end position="248"/>
    </location>
</feature>
<keyword evidence="3 6" id="KW-0812">Transmembrane</keyword>
<comment type="caution">
    <text evidence="7">The sequence shown here is derived from an EMBL/GenBank/DDBJ whole genome shotgun (WGS) entry which is preliminary data.</text>
</comment>
<dbReference type="RefSeq" id="WP_132986725.1">
    <property type="nucleotide sequence ID" value="NZ_BMME01000001.1"/>
</dbReference>